<dbReference type="EMBL" id="BIXY01000054">
    <property type="protein sequence ID" value="GCF09928.1"/>
    <property type="molecule type" value="Genomic_DNA"/>
</dbReference>
<name>A0A5A5TFB6_9CHLR</name>
<organism evidence="1 2">
    <name type="scientific">Dictyobacter arantiisoli</name>
    <dbReference type="NCBI Taxonomy" id="2014874"/>
    <lineage>
        <taxon>Bacteria</taxon>
        <taxon>Bacillati</taxon>
        <taxon>Chloroflexota</taxon>
        <taxon>Ktedonobacteria</taxon>
        <taxon>Ktedonobacterales</taxon>
        <taxon>Dictyobacteraceae</taxon>
        <taxon>Dictyobacter</taxon>
    </lineage>
</organism>
<keyword evidence="2" id="KW-1185">Reference proteome</keyword>
<protein>
    <submittedName>
        <fullName evidence="1">Uncharacterized protein</fullName>
    </submittedName>
</protein>
<comment type="caution">
    <text evidence="1">The sequence shown here is derived from an EMBL/GenBank/DDBJ whole genome shotgun (WGS) entry which is preliminary data.</text>
</comment>
<reference evidence="1 2" key="1">
    <citation type="submission" date="2019-01" db="EMBL/GenBank/DDBJ databases">
        <title>Draft genome sequence of Dictyobacter sp. Uno17.</title>
        <authorList>
            <person name="Wang C.M."/>
            <person name="Zheng Y."/>
            <person name="Sakai Y."/>
            <person name="Abe K."/>
            <person name="Yokota A."/>
            <person name="Yabe S."/>
        </authorList>
    </citation>
    <scope>NUCLEOTIDE SEQUENCE [LARGE SCALE GENOMIC DNA]</scope>
    <source>
        <strain evidence="1 2">Uno17</strain>
    </source>
</reference>
<dbReference type="AlphaFoldDB" id="A0A5A5TFB6"/>
<dbReference type="Proteomes" id="UP000322530">
    <property type="component" value="Unassembled WGS sequence"/>
</dbReference>
<accession>A0A5A5TFB6</accession>
<evidence type="ECO:0000313" key="2">
    <source>
        <dbReference type="Proteomes" id="UP000322530"/>
    </source>
</evidence>
<proteinExistence type="predicted"/>
<evidence type="ECO:0000313" key="1">
    <source>
        <dbReference type="EMBL" id="GCF09928.1"/>
    </source>
</evidence>
<gene>
    <name evidence="1" type="ORF">KDI_34920</name>
</gene>
<sequence>MPPLASPLWSLQMNFDEALRFPGFLLQNKHFMFENAGFAAVLWFDAVDVDEEMAWAA</sequence>